<feature type="domain" description="N-acetyltransferase" evidence="1">
    <location>
        <begin position="14"/>
        <end position="179"/>
    </location>
</feature>
<gene>
    <name evidence="2" type="ORF">OVY01_02295</name>
</gene>
<protein>
    <submittedName>
        <fullName evidence="2">GNAT family N-acetyltransferase</fullName>
    </submittedName>
</protein>
<evidence type="ECO:0000313" key="2">
    <source>
        <dbReference type="EMBL" id="MCY0386093.1"/>
    </source>
</evidence>
<sequence>MPPFKPVTLETPRLTLRPLQDDDAQALFAIWSDVEAMRYFSFPAMHSLDQAVDRIARQSNAAADQQHLICVLVLRTTGEVMGDCALSRMDVPNRHAEIGFCLQRLHWGQGYMHEAASALLTHAFDTLHLHRIEADIDPRNTASARLLERLGFIREGLLRERWRVGGEVSDSALYGLLASDGRSPARFV</sequence>
<organism evidence="2 3">
    <name type="scientific">Robbsia betulipollinis</name>
    <dbReference type="NCBI Taxonomy" id="2981849"/>
    <lineage>
        <taxon>Bacteria</taxon>
        <taxon>Pseudomonadati</taxon>
        <taxon>Pseudomonadota</taxon>
        <taxon>Betaproteobacteria</taxon>
        <taxon>Burkholderiales</taxon>
        <taxon>Burkholderiaceae</taxon>
        <taxon>Robbsia</taxon>
    </lineage>
</organism>
<dbReference type="InterPro" id="IPR051531">
    <property type="entry name" value="N-acetyltransferase"/>
</dbReference>
<accession>A0ABT3ZHU6</accession>
<dbReference type="SUPFAM" id="SSF55729">
    <property type="entry name" value="Acyl-CoA N-acyltransferases (Nat)"/>
    <property type="match status" value="1"/>
</dbReference>
<evidence type="ECO:0000259" key="1">
    <source>
        <dbReference type="PROSITE" id="PS51186"/>
    </source>
</evidence>
<proteinExistence type="predicted"/>
<dbReference type="EMBL" id="JAPMXC010000001">
    <property type="protein sequence ID" value="MCY0386093.1"/>
    <property type="molecule type" value="Genomic_DNA"/>
</dbReference>
<name>A0ABT3ZHU6_9BURK</name>
<dbReference type="Gene3D" id="3.40.630.30">
    <property type="match status" value="1"/>
</dbReference>
<comment type="caution">
    <text evidence="2">The sequence shown here is derived from an EMBL/GenBank/DDBJ whole genome shotgun (WGS) entry which is preliminary data.</text>
</comment>
<evidence type="ECO:0000313" key="3">
    <source>
        <dbReference type="Proteomes" id="UP001082899"/>
    </source>
</evidence>
<dbReference type="Proteomes" id="UP001082899">
    <property type="component" value="Unassembled WGS sequence"/>
</dbReference>
<dbReference type="PANTHER" id="PTHR43792">
    <property type="entry name" value="GNAT FAMILY, PUTATIVE (AFU_ORTHOLOGUE AFUA_3G00765)-RELATED-RELATED"/>
    <property type="match status" value="1"/>
</dbReference>
<dbReference type="InterPro" id="IPR016181">
    <property type="entry name" value="Acyl_CoA_acyltransferase"/>
</dbReference>
<dbReference type="Pfam" id="PF13302">
    <property type="entry name" value="Acetyltransf_3"/>
    <property type="match status" value="1"/>
</dbReference>
<dbReference type="RefSeq" id="WP_267845341.1">
    <property type="nucleotide sequence ID" value="NZ_JAPMXC010000001.1"/>
</dbReference>
<dbReference type="InterPro" id="IPR000182">
    <property type="entry name" value="GNAT_dom"/>
</dbReference>
<reference evidence="2" key="1">
    <citation type="submission" date="2022-11" db="EMBL/GenBank/DDBJ databases">
        <title>Robbsia betulipollinis sp. nov., isolated from pollen of birch (Betula pendula).</title>
        <authorList>
            <person name="Shi H."/>
            <person name="Ambika Manirajan B."/>
            <person name="Ratering S."/>
            <person name="Geissler-Plaum R."/>
            <person name="Schnell S."/>
        </authorList>
    </citation>
    <scope>NUCLEOTIDE SEQUENCE</scope>
    <source>
        <strain evidence="2">Bb-Pol-6</strain>
    </source>
</reference>
<dbReference type="PROSITE" id="PS51186">
    <property type="entry name" value="GNAT"/>
    <property type="match status" value="1"/>
</dbReference>
<keyword evidence="3" id="KW-1185">Reference proteome</keyword>